<gene>
    <name evidence="1" type="ORF">OL497_09365</name>
</gene>
<proteinExistence type="predicted"/>
<protein>
    <submittedName>
        <fullName evidence="1">Class I lanthipeptide</fullName>
    </submittedName>
</protein>
<evidence type="ECO:0000313" key="2">
    <source>
        <dbReference type="Proteomes" id="UP001207742"/>
    </source>
</evidence>
<keyword evidence="2" id="KW-1185">Reference proteome</keyword>
<dbReference type="Proteomes" id="UP001207742">
    <property type="component" value="Unassembled WGS sequence"/>
</dbReference>
<dbReference type="InterPro" id="IPR058238">
    <property type="entry name" value="Lant_leader_dom"/>
</dbReference>
<evidence type="ECO:0000313" key="1">
    <source>
        <dbReference type="EMBL" id="MCW3484101.1"/>
    </source>
</evidence>
<sequence>MKKKKMDLSKKLLLTKETVAALNMEEQQQLLGGATQVGACVETRQISSCIASRPAPNRPCCMIP</sequence>
<reference evidence="1 2" key="1">
    <citation type="submission" date="2022-10" db="EMBL/GenBank/DDBJ databases">
        <title>Chitinophaga nivalis PC15 sp. nov., isolated from Pyeongchang county, South Korea.</title>
        <authorList>
            <person name="Trinh H.N."/>
        </authorList>
    </citation>
    <scope>NUCLEOTIDE SEQUENCE [LARGE SCALE GENOMIC DNA]</scope>
    <source>
        <strain evidence="1 2">PC14</strain>
    </source>
</reference>
<accession>A0ABT3IJK8</accession>
<organism evidence="1 2">
    <name type="scientific">Chitinophaga nivalis</name>
    <dbReference type="NCBI Taxonomy" id="2991709"/>
    <lineage>
        <taxon>Bacteria</taxon>
        <taxon>Pseudomonadati</taxon>
        <taxon>Bacteroidota</taxon>
        <taxon>Chitinophagia</taxon>
        <taxon>Chitinophagales</taxon>
        <taxon>Chitinophagaceae</taxon>
        <taxon>Chitinophaga</taxon>
    </lineage>
</organism>
<dbReference type="NCBIfam" id="NF038153">
    <property type="entry name" value="lant_leader_L1a"/>
    <property type="match status" value="1"/>
</dbReference>
<dbReference type="EMBL" id="JAPDNS010000001">
    <property type="protein sequence ID" value="MCW3484101.1"/>
    <property type="molecule type" value="Genomic_DNA"/>
</dbReference>
<comment type="caution">
    <text evidence="1">The sequence shown here is derived from an EMBL/GenBank/DDBJ whole genome shotgun (WGS) entry which is preliminary data.</text>
</comment>
<name>A0ABT3IJK8_9BACT</name>
<dbReference type="RefSeq" id="WP_264729620.1">
    <property type="nucleotide sequence ID" value="NZ_JAPDNR010000001.1"/>
</dbReference>